<dbReference type="GO" id="GO:0016787">
    <property type="term" value="F:hydrolase activity"/>
    <property type="evidence" value="ECO:0007669"/>
    <property type="project" value="UniProtKB-KW"/>
</dbReference>
<gene>
    <name evidence="1" type="ORF">O3V59_11400</name>
</gene>
<evidence type="ECO:0000313" key="2">
    <source>
        <dbReference type="Proteomes" id="UP001151071"/>
    </source>
</evidence>
<accession>A0A9X3TS17</accession>
<keyword evidence="1" id="KW-0378">Hydrolase</keyword>
<organism evidence="1 2">
    <name type="scientific">Brevibacillus thermoruber</name>
    <dbReference type="NCBI Taxonomy" id="33942"/>
    <lineage>
        <taxon>Bacteria</taxon>
        <taxon>Bacillati</taxon>
        <taxon>Bacillota</taxon>
        <taxon>Bacilli</taxon>
        <taxon>Bacillales</taxon>
        <taxon>Paenibacillaceae</taxon>
        <taxon>Brevibacillus</taxon>
    </lineage>
</organism>
<dbReference type="RefSeq" id="WP_271140141.1">
    <property type="nucleotide sequence ID" value="NZ_JAPYYP010000012.1"/>
</dbReference>
<proteinExistence type="predicted"/>
<dbReference type="InterPro" id="IPR029058">
    <property type="entry name" value="AB_hydrolase_fold"/>
</dbReference>
<dbReference type="Proteomes" id="UP001151071">
    <property type="component" value="Unassembled WGS sequence"/>
</dbReference>
<dbReference type="AlphaFoldDB" id="A0A9X3TS17"/>
<dbReference type="Gene3D" id="3.40.50.1820">
    <property type="entry name" value="alpha/beta hydrolase"/>
    <property type="match status" value="1"/>
</dbReference>
<dbReference type="SUPFAM" id="SSF53474">
    <property type="entry name" value="alpha/beta-Hydrolases"/>
    <property type="match status" value="1"/>
</dbReference>
<sequence>MVQAITGSAPVSGEREVPYTLIRPDGGQGRAVCFVCPGASYLFDKPLLHFSTMTLLRFGADVVHVRYAYGKDNTVFWNLPEDERSRVMQEDVRAVTERVLHHSDYEQVLFLGKSIGTLPIVNGVCRSPRHAQAAVILLTPLLTLQTVADHLLTCPQAVFLAIGTGDPYYSEPVIRLLAKTRLNVTLHIVPQANHALEIGLDAEVSLDVLRSLMRDMALFLSDRLPIPAR</sequence>
<comment type="caution">
    <text evidence="1">The sequence shown here is derived from an EMBL/GenBank/DDBJ whole genome shotgun (WGS) entry which is preliminary data.</text>
</comment>
<dbReference type="EMBL" id="JAPYYP010000012">
    <property type="protein sequence ID" value="MDA5108968.1"/>
    <property type="molecule type" value="Genomic_DNA"/>
</dbReference>
<name>A0A9X3TS17_9BACL</name>
<evidence type="ECO:0000313" key="1">
    <source>
        <dbReference type="EMBL" id="MDA5108968.1"/>
    </source>
</evidence>
<keyword evidence="2" id="KW-1185">Reference proteome</keyword>
<protein>
    <submittedName>
        <fullName evidence="1">Alpha/beta hydrolase</fullName>
    </submittedName>
</protein>
<reference evidence="1" key="1">
    <citation type="submission" date="2022-12" db="EMBL/GenBank/DDBJ databases">
        <title>Draft genome sequence of the thermophilic strain Brevibacillus thermoruber HT42, isolated from Los Humeros, Puebla, Mexico, with biotechnological potential.</title>
        <authorList>
            <person name="Lara Sanchez J."/>
            <person name="Solis Palacios R."/>
            <person name="Bustos Baena A.S."/>
            <person name="Ruz Baez A.E."/>
            <person name="Espinosa Luna G."/>
            <person name="Oliart Ros R.M."/>
        </authorList>
    </citation>
    <scope>NUCLEOTIDE SEQUENCE</scope>
    <source>
        <strain evidence="1">HT42</strain>
    </source>
</reference>